<evidence type="ECO:0000313" key="2">
    <source>
        <dbReference type="Proteomes" id="UP000176751"/>
    </source>
</evidence>
<accession>A0A1F5HB46</accession>
<proteinExistence type="predicted"/>
<evidence type="ECO:0000313" key="1">
    <source>
        <dbReference type="EMBL" id="OGE01397.1"/>
    </source>
</evidence>
<name>A0A1F5HB46_9BACT</name>
<sequence>MNQERNYGQVECLEEIRSRKPGGCPTRDFIRFVRGTGFDLRMVSQGGFEVDSHLQLCQTCGNFSGKVSAKGY</sequence>
<dbReference type="STRING" id="1797737.A2196_04595"/>
<comment type="caution">
    <text evidence="1">The sequence shown here is derived from an EMBL/GenBank/DDBJ whole genome shotgun (WGS) entry which is preliminary data.</text>
</comment>
<organism evidence="1 2">
    <name type="scientific">Candidatus Curtissbacteria bacterium RIFOXYA1_FULL_41_14</name>
    <dbReference type="NCBI Taxonomy" id="1797737"/>
    <lineage>
        <taxon>Bacteria</taxon>
        <taxon>Candidatus Curtissiibacteriota</taxon>
    </lineage>
</organism>
<dbReference type="AlphaFoldDB" id="A0A1F5HB46"/>
<dbReference type="EMBL" id="MFCA01000028">
    <property type="protein sequence ID" value="OGE01397.1"/>
    <property type="molecule type" value="Genomic_DNA"/>
</dbReference>
<gene>
    <name evidence="1" type="ORF">A2196_04595</name>
</gene>
<dbReference type="Proteomes" id="UP000176751">
    <property type="component" value="Unassembled WGS sequence"/>
</dbReference>
<protein>
    <submittedName>
        <fullName evidence="1">Uncharacterized protein</fullName>
    </submittedName>
</protein>
<reference evidence="1 2" key="1">
    <citation type="journal article" date="2016" name="Nat. Commun.">
        <title>Thousands of microbial genomes shed light on interconnected biogeochemical processes in an aquifer system.</title>
        <authorList>
            <person name="Anantharaman K."/>
            <person name="Brown C.T."/>
            <person name="Hug L.A."/>
            <person name="Sharon I."/>
            <person name="Castelle C.J."/>
            <person name="Probst A.J."/>
            <person name="Thomas B.C."/>
            <person name="Singh A."/>
            <person name="Wilkins M.J."/>
            <person name="Karaoz U."/>
            <person name="Brodie E.L."/>
            <person name="Williams K.H."/>
            <person name="Hubbard S.S."/>
            <person name="Banfield J.F."/>
        </authorList>
    </citation>
    <scope>NUCLEOTIDE SEQUENCE [LARGE SCALE GENOMIC DNA]</scope>
</reference>